<reference evidence="11" key="1">
    <citation type="submission" date="2017-05" db="EMBL/GenBank/DDBJ databases">
        <authorList>
            <person name="Imhoff J.F."/>
            <person name="Rahn T."/>
            <person name="Kuenzel S."/>
            <person name="Neulinger S.C."/>
        </authorList>
    </citation>
    <scope>NUCLEOTIDE SEQUENCE</scope>
    <source>
        <strain evidence="11">LMG 28126</strain>
    </source>
</reference>
<evidence type="ECO:0000256" key="2">
    <source>
        <dbReference type="ARBA" id="ARBA00007069"/>
    </source>
</evidence>
<keyword evidence="4" id="KW-1003">Cell membrane</keyword>
<dbReference type="EMBL" id="NHSD01000153">
    <property type="protein sequence ID" value="MBK5926686.1"/>
    <property type="molecule type" value="Genomic_DNA"/>
</dbReference>
<feature type="transmembrane region" description="Helical" evidence="8">
    <location>
        <begin position="42"/>
        <end position="64"/>
    </location>
</feature>
<feature type="transmembrane region" description="Helical" evidence="8">
    <location>
        <begin position="397"/>
        <end position="420"/>
    </location>
</feature>
<name>A0A934WIC1_9RHOB</name>
<dbReference type="Gene3D" id="1.10.3720.10">
    <property type="entry name" value="MetI-like"/>
    <property type="match status" value="1"/>
</dbReference>
<evidence type="ECO:0000256" key="6">
    <source>
        <dbReference type="ARBA" id="ARBA00022989"/>
    </source>
</evidence>
<dbReference type="InterPro" id="IPR000515">
    <property type="entry name" value="MetI-like"/>
</dbReference>
<evidence type="ECO:0000256" key="8">
    <source>
        <dbReference type="RuleBase" id="RU363032"/>
    </source>
</evidence>
<dbReference type="Pfam" id="PF00528">
    <property type="entry name" value="BPD_transp_1"/>
    <property type="match status" value="1"/>
</dbReference>
<keyword evidence="12" id="KW-1185">Reference proteome</keyword>
<feature type="transmembrane region" description="Helical" evidence="8">
    <location>
        <begin position="213"/>
        <end position="237"/>
    </location>
</feature>
<proteinExistence type="inferred from homology"/>
<comment type="caution">
    <text evidence="11">The sequence shown here is derived from an EMBL/GenBank/DDBJ whole genome shotgun (WGS) entry which is preliminary data.</text>
</comment>
<dbReference type="AlphaFoldDB" id="A0A934WIC1"/>
<keyword evidence="5 8" id="KW-0812">Transmembrane</keyword>
<dbReference type="GO" id="GO:0005886">
    <property type="term" value="C:plasma membrane"/>
    <property type="evidence" value="ECO:0007669"/>
    <property type="project" value="UniProtKB-SubCell"/>
</dbReference>
<protein>
    <submittedName>
        <fullName evidence="11">Polyamine ABC transporter substrate-binding protein</fullName>
    </submittedName>
</protein>
<keyword evidence="3 8" id="KW-0813">Transport</keyword>
<accession>A0A934WIC1</accession>
<reference evidence="11" key="2">
    <citation type="journal article" date="2020" name="Microorganisms">
        <title>Osmotic Adaptation and Compatible Solute Biosynthesis of Phototrophic Bacteria as Revealed from Genome Analyses.</title>
        <authorList>
            <person name="Imhoff J.F."/>
            <person name="Rahn T."/>
            <person name="Kunzel S."/>
            <person name="Keller A."/>
            <person name="Neulinger S.C."/>
        </authorList>
    </citation>
    <scope>NUCLEOTIDE SEQUENCE</scope>
    <source>
        <strain evidence="11">LMG 28126</strain>
    </source>
</reference>
<dbReference type="PANTHER" id="PTHR42929:SF5">
    <property type="entry name" value="ABC TRANSPORTER PERMEASE PROTEIN"/>
    <property type="match status" value="1"/>
</dbReference>
<comment type="subcellular location">
    <subcellularLocation>
        <location evidence="1 8">Cell membrane</location>
        <topology evidence="1 8">Multi-pass membrane protein</topology>
    </subcellularLocation>
</comment>
<sequence>MAALAEPGPDQGANRGANPGLDRAEARALRARLWRSERRRQLRAFGLVAPLALFLAVVFVLPIVQMLGAAWHDRSVADAMPRTAAAIASWDRDGPPSEEVYAAIAADLIAGRQTRALALPAQRLNQELTGFRTVIFGTARALPDLGADAPPEGWRDTLTGIDDRWADTAHLVVLQRAARPWTSYYMLHALDMERGLDDRIARQPPDERLFVQLALRTLGIAATVTVVCAVMGFPLAYLLATVSGGVRAVLLVMVLLPFWTSLLVRTAAWIVMLQSEGLVNSALMWTGAIGEPLRLIYNRFGVIAVMSQVLLPFMVLPLYAVMQGISPWYMRAAQSLGAPFATAFRRVYLPQTMPGLAAGTLLVFMLSIGYYITPALVGGRGDQMLSYFIAFYATETANWGLAAALGTMLTGIVAVLFVLYSRVFGTRELSVG</sequence>
<dbReference type="SUPFAM" id="SSF161098">
    <property type="entry name" value="MetI-like"/>
    <property type="match status" value="1"/>
</dbReference>
<keyword evidence="7 8" id="KW-0472">Membrane</keyword>
<dbReference type="RefSeq" id="WP_201156455.1">
    <property type="nucleotide sequence ID" value="NZ_NHSD01000153.1"/>
</dbReference>
<evidence type="ECO:0000256" key="7">
    <source>
        <dbReference type="ARBA" id="ARBA00023136"/>
    </source>
</evidence>
<feature type="transmembrane region" description="Helical" evidence="8">
    <location>
        <begin position="300"/>
        <end position="321"/>
    </location>
</feature>
<dbReference type="PROSITE" id="PS50928">
    <property type="entry name" value="ABC_TM1"/>
    <property type="match status" value="1"/>
</dbReference>
<evidence type="ECO:0000256" key="3">
    <source>
        <dbReference type="ARBA" id="ARBA00022448"/>
    </source>
</evidence>
<dbReference type="PANTHER" id="PTHR42929">
    <property type="entry name" value="INNER MEMBRANE ABC TRANSPORTER PERMEASE PROTEIN YDCU-RELATED-RELATED"/>
    <property type="match status" value="1"/>
</dbReference>
<dbReference type="Proteomes" id="UP000706333">
    <property type="component" value="Unassembled WGS sequence"/>
</dbReference>
<feature type="region of interest" description="Disordered" evidence="9">
    <location>
        <begin position="1"/>
        <end position="21"/>
    </location>
</feature>
<feature type="domain" description="ABC transmembrane type-1" evidence="10">
    <location>
        <begin position="214"/>
        <end position="420"/>
    </location>
</feature>
<dbReference type="InterPro" id="IPR035906">
    <property type="entry name" value="MetI-like_sf"/>
</dbReference>
<dbReference type="CDD" id="cd06261">
    <property type="entry name" value="TM_PBP2"/>
    <property type="match status" value="1"/>
</dbReference>
<dbReference type="GO" id="GO:0055085">
    <property type="term" value="P:transmembrane transport"/>
    <property type="evidence" value="ECO:0007669"/>
    <property type="project" value="InterPro"/>
</dbReference>
<gene>
    <name evidence="11" type="ORF">CCR87_04880</name>
</gene>
<feature type="transmembrane region" description="Helical" evidence="8">
    <location>
        <begin position="355"/>
        <end position="377"/>
    </location>
</feature>
<evidence type="ECO:0000313" key="12">
    <source>
        <dbReference type="Proteomes" id="UP000706333"/>
    </source>
</evidence>
<evidence type="ECO:0000256" key="5">
    <source>
        <dbReference type="ARBA" id="ARBA00022692"/>
    </source>
</evidence>
<comment type="similarity">
    <text evidence="2">Belongs to the binding-protein-dependent transport system permease family. CysTW subfamily.</text>
</comment>
<evidence type="ECO:0000256" key="9">
    <source>
        <dbReference type="SAM" id="MobiDB-lite"/>
    </source>
</evidence>
<evidence type="ECO:0000256" key="4">
    <source>
        <dbReference type="ARBA" id="ARBA00022475"/>
    </source>
</evidence>
<keyword evidence="6 8" id="KW-1133">Transmembrane helix</keyword>
<evidence type="ECO:0000256" key="1">
    <source>
        <dbReference type="ARBA" id="ARBA00004651"/>
    </source>
</evidence>
<evidence type="ECO:0000313" key="11">
    <source>
        <dbReference type="EMBL" id="MBK5926686.1"/>
    </source>
</evidence>
<feature type="transmembrane region" description="Helical" evidence="8">
    <location>
        <begin position="249"/>
        <end position="272"/>
    </location>
</feature>
<organism evidence="11 12">
    <name type="scientific">Rhodobaculum claviforme</name>
    <dbReference type="NCBI Taxonomy" id="1549854"/>
    <lineage>
        <taxon>Bacteria</taxon>
        <taxon>Pseudomonadati</taxon>
        <taxon>Pseudomonadota</taxon>
        <taxon>Alphaproteobacteria</taxon>
        <taxon>Rhodobacterales</taxon>
        <taxon>Paracoccaceae</taxon>
        <taxon>Rhodobaculum</taxon>
    </lineage>
</organism>
<evidence type="ECO:0000259" key="10">
    <source>
        <dbReference type="PROSITE" id="PS50928"/>
    </source>
</evidence>